<keyword evidence="7 10" id="KW-0653">Protein transport</keyword>
<evidence type="ECO:0000256" key="5">
    <source>
        <dbReference type="ARBA" id="ARBA00022519"/>
    </source>
</evidence>
<dbReference type="EMBL" id="LUUG01000107">
    <property type="protein sequence ID" value="OAH98824.1"/>
    <property type="molecule type" value="Genomic_DNA"/>
</dbReference>
<evidence type="ECO:0000256" key="7">
    <source>
        <dbReference type="ARBA" id="ARBA00022927"/>
    </source>
</evidence>
<dbReference type="Pfam" id="PF03544">
    <property type="entry name" value="TonB_C"/>
    <property type="match status" value="1"/>
</dbReference>
<gene>
    <name evidence="13" type="ORF">A1332_20100</name>
</gene>
<dbReference type="Gene3D" id="3.30.1150.10">
    <property type="match status" value="1"/>
</dbReference>
<dbReference type="GO" id="GO:0030288">
    <property type="term" value="C:outer membrane-bounded periplasmic space"/>
    <property type="evidence" value="ECO:0007669"/>
    <property type="project" value="InterPro"/>
</dbReference>
<evidence type="ECO:0000256" key="6">
    <source>
        <dbReference type="ARBA" id="ARBA00022692"/>
    </source>
</evidence>
<dbReference type="InterPro" id="IPR006260">
    <property type="entry name" value="TonB/TolA_C"/>
</dbReference>
<dbReference type="NCBIfam" id="TIGR01352">
    <property type="entry name" value="tonB_Cterm"/>
    <property type="match status" value="1"/>
</dbReference>
<dbReference type="GO" id="GO:0031992">
    <property type="term" value="F:energy transducer activity"/>
    <property type="evidence" value="ECO:0007669"/>
    <property type="project" value="InterPro"/>
</dbReference>
<keyword evidence="8 10" id="KW-1133">Transmembrane helix</keyword>
<dbReference type="GO" id="GO:0005886">
    <property type="term" value="C:plasma membrane"/>
    <property type="evidence" value="ECO:0007669"/>
    <property type="project" value="UniProtKB-SubCell"/>
</dbReference>
<dbReference type="PRINTS" id="PR01374">
    <property type="entry name" value="TONBPROTEIN"/>
</dbReference>
<reference evidence="13 14" key="1">
    <citation type="submission" date="2016-03" db="EMBL/GenBank/DDBJ databases">
        <authorList>
            <person name="Ploux O."/>
        </authorList>
    </citation>
    <scope>NUCLEOTIDE SEQUENCE [LARGE SCALE GENOMIC DNA]</scope>
    <source>
        <strain evidence="13 14">R-45363</strain>
    </source>
</reference>
<dbReference type="PROSITE" id="PS52015">
    <property type="entry name" value="TONB_CTD"/>
    <property type="match status" value="1"/>
</dbReference>
<name>A0A177M0F8_METMH</name>
<dbReference type="GO" id="GO:0015891">
    <property type="term" value="P:siderophore transport"/>
    <property type="evidence" value="ECO:0007669"/>
    <property type="project" value="InterPro"/>
</dbReference>
<dbReference type="AlphaFoldDB" id="A0A177M0F8"/>
<evidence type="ECO:0000313" key="14">
    <source>
        <dbReference type="Proteomes" id="UP000078090"/>
    </source>
</evidence>
<sequence>MQHDNQPNNPFWGLRISLIFHVLFLCVLAVINNTHQAEVKPPQFVEVATIAFKPELKEPLAAISNQAQAQPSPLSKPKRVSTPVTTKPKKTEKPKPKAKPRVLPEANNTSSNKPEPDSRLTEPLEQGNSDNASTTADDGQKPTGGSGEGNGGSNGGGVGSAGTSNSSSLIVLSRVLPDYPPIAKARGIQGWVQLYISVTTEGTVSAARVVDASPKQIFDQAALEAIYGWRFKPAFKDGQAVAREATLKVVFRIQPQR</sequence>
<evidence type="ECO:0000256" key="2">
    <source>
        <dbReference type="ARBA" id="ARBA00006555"/>
    </source>
</evidence>
<evidence type="ECO:0000256" key="8">
    <source>
        <dbReference type="ARBA" id="ARBA00022989"/>
    </source>
</evidence>
<evidence type="ECO:0000256" key="3">
    <source>
        <dbReference type="ARBA" id="ARBA00022448"/>
    </source>
</evidence>
<dbReference type="RefSeq" id="WP_064010164.1">
    <property type="nucleotide sequence ID" value="NZ_LUUG01000107.1"/>
</dbReference>
<organism evidence="13 14">
    <name type="scientific">Methylomonas methanica</name>
    <dbReference type="NCBI Taxonomy" id="421"/>
    <lineage>
        <taxon>Bacteria</taxon>
        <taxon>Pseudomonadati</taxon>
        <taxon>Pseudomonadota</taxon>
        <taxon>Gammaproteobacteria</taxon>
        <taxon>Methylococcales</taxon>
        <taxon>Methylococcaceae</taxon>
        <taxon>Methylomonas</taxon>
    </lineage>
</organism>
<proteinExistence type="inferred from homology"/>
<evidence type="ECO:0000256" key="10">
    <source>
        <dbReference type="RuleBase" id="RU362123"/>
    </source>
</evidence>
<keyword evidence="10" id="KW-0735">Signal-anchor</keyword>
<dbReference type="InterPro" id="IPR051045">
    <property type="entry name" value="TonB-dependent_transducer"/>
</dbReference>
<keyword evidence="3 10" id="KW-0813">Transport</keyword>
<keyword evidence="5 10" id="KW-0997">Cell inner membrane</keyword>
<dbReference type="GO" id="GO:0015031">
    <property type="term" value="P:protein transport"/>
    <property type="evidence" value="ECO:0007669"/>
    <property type="project" value="UniProtKB-UniRule"/>
</dbReference>
<evidence type="ECO:0000256" key="4">
    <source>
        <dbReference type="ARBA" id="ARBA00022475"/>
    </source>
</evidence>
<evidence type="ECO:0000313" key="13">
    <source>
        <dbReference type="EMBL" id="OAH98824.1"/>
    </source>
</evidence>
<comment type="caution">
    <text evidence="13">The sequence shown here is derived from an EMBL/GenBank/DDBJ whole genome shotgun (WGS) entry which is preliminary data.</text>
</comment>
<comment type="similarity">
    <text evidence="2 10">Belongs to the TonB family.</text>
</comment>
<keyword evidence="4 10" id="KW-1003">Cell membrane</keyword>
<feature type="domain" description="TonB C-terminal" evidence="12">
    <location>
        <begin position="164"/>
        <end position="257"/>
    </location>
</feature>
<evidence type="ECO:0000256" key="9">
    <source>
        <dbReference type="ARBA" id="ARBA00023136"/>
    </source>
</evidence>
<accession>A0A177M0F8</accession>
<dbReference type="PANTHER" id="PTHR33446">
    <property type="entry name" value="PROTEIN TONB-RELATED"/>
    <property type="match status" value="1"/>
</dbReference>
<comment type="subcellular location">
    <subcellularLocation>
        <location evidence="1 10">Cell inner membrane</location>
        <topology evidence="1 10">Single-pass membrane protein</topology>
        <orientation evidence="1 10">Periplasmic side</orientation>
    </subcellularLocation>
</comment>
<evidence type="ECO:0000256" key="1">
    <source>
        <dbReference type="ARBA" id="ARBA00004383"/>
    </source>
</evidence>
<dbReference type="InterPro" id="IPR003538">
    <property type="entry name" value="TonB"/>
</dbReference>
<dbReference type="GO" id="GO:0055085">
    <property type="term" value="P:transmembrane transport"/>
    <property type="evidence" value="ECO:0007669"/>
    <property type="project" value="InterPro"/>
</dbReference>
<dbReference type="InterPro" id="IPR037682">
    <property type="entry name" value="TonB_C"/>
</dbReference>
<protein>
    <recommendedName>
        <fullName evidence="10">Protein TonB</fullName>
    </recommendedName>
</protein>
<comment type="function">
    <text evidence="10">Interacts with outer membrane receptor proteins that carry out high-affinity binding and energy dependent uptake into the periplasmic space of specific substrates. It could act to transduce energy from the cytoplasmic membrane to specific energy-requiring processes in the outer membrane, resulting in the release into the periplasm of ligands bound by these outer membrane proteins.</text>
</comment>
<feature type="transmembrane region" description="Helical" evidence="10">
    <location>
        <begin position="12"/>
        <end position="31"/>
    </location>
</feature>
<feature type="compositionally biased region" description="Gly residues" evidence="11">
    <location>
        <begin position="142"/>
        <end position="160"/>
    </location>
</feature>
<keyword evidence="9 10" id="KW-0472">Membrane</keyword>
<evidence type="ECO:0000256" key="11">
    <source>
        <dbReference type="SAM" id="MobiDB-lite"/>
    </source>
</evidence>
<keyword evidence="6 10" id="KW-0812">Transmembrane</keyword>
<feature type="compositionally biased region" description="Polar residues" evidence="11">
    <location>
        <begin position="126"/>
        <end position="137"/>
    </location>
</feature>
<dbReference type="SUPFAM" id="SSF74653">
    <property type="entry name" value="TolA/TonB C-terminal domain"/>
    <property type="match status" value="1"/>
</dbReference>
<feature type="region of interest" description="Disordered" evidence="11">
    <location>
        <begin position="65"/>
        <end position="163"/>
    </location>
</feature>
<evidence type="ECO:0000259" key="12">
    <source>
        <dbReference type="PROSITE" id="PS52015"/>
    </source>
</evidence>
<dbReference type="Proteomes" id="UP000078090">
    <property type="component" value="Unassembled WGS sequence"/>
</dbReference>